<feature type="domain" description="SPOR" evidence="2">
    <location>
        <begin position="68"/>
        <end position="145"/>
    </location>
</feature>
<dbReference type="PROSITE" id="PS51724">
    <property type="entry name" value="SPOR"/>
    <property type="match status" value="1"/>
</dbReference>
<gene>
    <name evidence="3" type="ORF">FAZ19_00460</name>
</gene>
<dbReference type="OrthoDB" id="2473397at2"/>
<evidence type="ECO:0000313" key="3">
    <source>
        <dbReference type="EMBL" id="TJY67771.1"/>
    </source>
</evidence>
<accession>A0A4U0H7N7</accession>
<protein>
    <submittedName>
        <fullName evidence="3">SPOR domain-containing protein</fullName>
    </submittedName>
</protein>
<name>A0A4U0H7N7_9SPHI</name>
<feature type="chain" id="PRO_5020542449" evidence="1">
    <location>
        <begin position="22"/>
        <end position="150"/>
    </location>
</feature>
<dbReference type="Gene3D" id="3.30.70.1070">
    <property type="entry name" value="Sporulation related repeat"/>
    <property type="match status" value="1"/>
</dbReference>
<evidence type="ECO:0000259" key="2">
    <source>
        <dbReference type="PROSITE" id="PS51724"/>
    </source>
</evidence>
<evidence type="ECO:0000313" key="4">
    <source>
        <dbReference type="Proteomes" id="UP000309872"/>
    </source>
</evidence>
<dbReference type="Proteomes" id="UP000309872">
    <property type="component" value="Unassembled WGS sequence"/>
</dbReference>
<proteinExistence type="predicted"/>
<reference evidence="3 4" key="1">
    <citation type="submission" date="2019-04" db="EMBL/GenBank/DDBJ databases">
        <title>Sphingobacterium olei sp. nov., isolated from oil-contaminated soil.</title>
        <authorList>
            <person name="Liu B."/>
        </authorList>
    </citation>
    <scope>NUCLEOTIDE SEQUENCE [LARGE SCALE GENOMIC DNA]</scope>
    <source>
        <strain evidence="3 4">Y3L14</strain>
    </source>
</reference>
<sequence length="150" mass="17250">MLKKGLILCVVLVALSSVAKAQEGTVEVAKDSLIMLLQEYRSAHEINPTVMRTISLGTKPIDKKTATRVKRKGFRVQIFSGSSRNEAYAVQSRFKNQYADVDSYINYDEPNYRVKVGDFKSRAEANNFMRVLRSQYNNVFVFVEDIWIWE</sequence>
<dbReference type="RefSeq" id="WP_136818638.1">
    <property type="nucleotide sequence ID" value="NZ_BMJX01000001.1"/>
</dbReference>
<dbReference type="GO" id="GO:0042834">
    <property type="term" value="F:peptidoglycan binding"/>
    <property type="evidence" value="ECO:0007669"/>
    <property type="project" value="InterPro"/>
</dbReference>
<dbReference type="AlphaFoldDB" id="A0A4U0H7N7"/>
<dbReference type="InterPro" id="IPR007730">
    <property type="entry name" value="SPOR-like_dom"/>
</dbReference>
<dbReference type="SUPFAM" id="SSF110997">
    <property type="entry name" value="Sporulation related repeat"/>
    <property type="match status" value="1"/>
</dbReference>
<dbReference type="Pfam" id="PF05036">
    <property type="entry name" value="SPOR"/>
    <property type="match status" value="1"/>
</dbReference>
<feature type="signal peptide" evidence="1">
    <location>
        <begin position="1"/>
        <end position="21"/>
    </location>
</feature>
<keyword evidence="4" id="KW-1185">Reference proteome</keyword>
<dbReference type="EMBL" id="SUKA01000001">
    <property type="protein sequence ID" value="TJY67771.1"/>
    <property type="molecule type" value="Genomic_DNA"/>
</dbReference>
<organism evidence="3 4">
    <name type="scientific">Sphingobacterium alkalisoli</name>
    <dbReference type="NCBI Taxonomy" id="1874115"/>
    <lineage>
        <taxon>Bacteria</taxon>
        <taxon>Pseudomonadati</taxon>
        <taxon>Bacteroidota</taxon>
        <taxon>Sphingobacteriia</taxon>
        <taxon>Sphingobacteriales</taxon>
        <taxon>Sphingobacteriaceae</taxon>
        <taxon>Sphingobacterium</taxon>
    </lineage>
</organism>
<evidence type="ECO:0000256" key="1">
    <source>
        <dbReference type="SAM" id="SignalP"/>
    </source>
</evidence>
<comment type="caution">
    <text evidence="3">The sequence shown here is derived from an EMBL/GenBank/DDBJ whole genome shotgun (WGS) entry which is preliminary data.</text>
</comment>
<keyword evidence="1" id="KW-0732">Signal</keyword>
<dbReference type="InterPro" id="IPR036680">
    <property type="entry name" value="SPOR-like_sf"/>
</dbReference>